<dbReference type="InterPro" id="IPR013320">
    <property type="entry name" value="ConA-like_dom_sf"/>
</dbReference>
<feature type="region of interest" description="Disordered" evidence="1">
    <location>
        <begin position="82"/>
        <end position="102"/>
    </location>
</feature>
<evidence type="ECO:0000256" key="2">
    <source>
        <dbReference type="SAM" id="Phobius"/>
    </source>
</evidence>
<accession>A0A814KK89</accession>
<dbReference type="Pfam" id="PF13385">
    <property type="entry name" value="Laminin_G_3"/>
    <property type="match status" value="1"/>
</dbReference>
<keyword evidence="2" id="KW-0812">Transmembrane</keyword>
<evidence type="ECO:0000313" key="3">
    <source>
        <dbReference type="EMBL" id="CAF1050661.1"/>
    </source>
</evidence>
<sequence length="506" mass="56073">MKKVVHSVKIGSVRRKSIPSHSNDYDLPSDIEQQASYEPSKKQLFDRRISQSARPQIEVYQQKPISTLEISKNIRIHNLKETNNNNQHHSKISSSPTPPLSSHMQKYIPTNQEQALISSNLHQIPIVSKWSTRKKMIVGISTSLFIVTVITVSIVLGILLTKSKETSTTATTTVSSRNVSAYWTFDGTIADFYGVYGGQLINSAGYTPSGSTTQPYVGHGRALSLTSSSTQSFLVSTPFFDLSYTSFTIEAWIYSTLLTGDHGIFGQCQCTTCENQCFYLIIRNSRLYIDFTSNYLSGSTTLSSGGLYHIAFVYNYETRQQILYLNGIQDAIKSSAQPYQGQSGSIEIGSAQVYSTTNYFYGYIDNLLVTTSARSSTVILRDASLLAYYSFDSPNPTVDSGPNGLDGTSINTVTVTGRINQAMRFLGSSTSYFRAYGFYNMPYGVATGKPFSMALWIYPTSVNNIAIIQMIYSIGSSSCGTLLEAMFMIIQLRLSIKMTRKTNIRS</sequence>
<dbReference type="SUPFAM" id="SSF49899">
    <property type="entry name" value="Concanavalin A-like lectins/glucanases"/>
    <property type="match status" value="2"/>
</dbReference>
<keyword evidence="2" id="KW-1133">Transmembrane helix</keyword>
<evidence type="ECO:0000313" key="4">
    <source>
        <dbReference type="Proteomes" id="UP000663882"/>
    </source>
</evidence>
<gene>
    <name evidence="3" type="ORF">RFH988_LOCUS16717</name>
</gene>
<keyword evidence="2" id="KW-0472">Membrane</keyword>
<protein>
    <submittedName>
        <fullName evidence="3">Uncharacterized protein</fullName>
    </submittedName>
</protein>
<evidence type="ECO:0000256" key="1">
    <source>
        <dbReference type="SAM" id="MobiDB-lite"/>
    </source>
</evidence>
<reference evidence="3" key="1">
    <citation type="submission" date="2021-02" db="EMBL/GenBank/DDBJ databases">
        <authorList>
            <person name="Nowell W R."/>
        </authorList>
    </citation>
    <scope>NUCLEOTIDE SEQUENCE</scope>
</reference>
<dbReference type="Proteomes" id="UP000663882">
    <property type="component" value="Unassembled WGS sequence"/>
</dbReference>
<name>A0A814KK89_9BILA</name>
<feature type="region of interest" description="Disordered" evidence="1">
    <location>
        <begin position="1"/>
        <end position="43"/>
    </location>
</feature>
<organism evidence="3 4">
    <name type="scientific">Rotaria sordida</name>
    <dbReference type="NCBI Taxonomy" id="392033"/>
    <lineage>
        <taxon>Eukaryota</taxon>
        <taxon>Metazoa</taxon>
        <taxon>Spiralia</taxon>
        <taxon>Gnathifera</taxon>
        <taxon>Rotifera</taxon>
        <taxon>Eurotatoria</taxon>
        <taxon>Bdelloidea</taxon>
        <taxon>Philodinida</taxon>
        <taxon>Philodinidae</taxon>
        <taxon>Rotaria</taxon>
    </lineage>
</organism>
<dbReference type="Gene3D" id="2.60.120.200">
    <property type="match status" value="2"/>
</dbReference>
<feature type="transmembrane region" description="Helical" evidence="2">
    <location>
        <begin position="137"/>
        <end position="160"/>
    </location>
</feature>
<proteinExistence type="predicted"/>
<dbReference type="AlphaFoldDB" id="A0A814KK89"/>
<dbReference type="EMBL" id="CAJNOO010000866">
    <property type="protein sequence ID" value="CAF1050661.1"/>
    <property type="molecule type" value="Genomic_DNA"/>
</dbReference>
<comment type="caution">
    <text evidence="3">The sequence shown here is derived from an EMBL/GenBank/DDBJ whole genome shotgun (WGS) entry which is preliminary data.</text>
</comment>
<feature type="compositionally biased region" description="Basic residues" evidence="1">
    <location>
        <begin position="1"/>
        <end position="18"/>
    </location>
</feature>